<evidence type="ECO:0000256" key="3">
    <source>
        <dbReference type="ARBA" id="ARBA00022741"/>
    </source>
</evidence>
<dbReference type="PANTHER" id="PTHR24353:SF143">
    <property type="entry name" value="PROTEIN KINASE DOMAIN-CONTAINING PROTEIN"/>
    <property type="match status" value="1"/>
</dbReference>
<sequence length="375" mass="43742">MGQKWSKLLNIFRDLLFGPIPKLIDHEEGVWTDVEESFNARYERNLKSQKRQQKERFAGRACPKEEIGNFVILGHLASGAFGEVFKVYKRDNHTNYALKVQPKRLFPTAQRAQEAIYEKELQYSLDSEFVVKLIYAFQDIENLYQIIEYALYGDLMKIFAECNSEWTTKFYAAQIILGVEYLHACNVIHRDLKPANLFIFEDMYLKIGDFGGAKQVKGRTYTWVGTLRYMAPEMLDSAGHGKEVDWWAVGLLLYGGLYGELPFYRKGFRRSQIMDAIRHVSLTFPESVEKHRPVNRLISGLLNKKPHKRLGSLRRGVQEIKRNAWFSDISFSDVYSKKIRFVANIDPVRPKVTGRYEFLYRRTDDNPDPDRFAGF</sequence>
<dbReference type="PANTHER" id="PTHR24353">
    <property type="entry name" value="CYCLIC NUCLEOTIDE-DEPENDENT PROTEIN KINASE"/>
    <property type="match status" value="1"/>
</dbReference>
<dbReference type="SMART" id="SM00220">
    <property type="entry name" value="S_TKc"/>
    <property type="match status" value="1"/>
</dbReference>
<name>A0AAJ6QX41_9ACAR</name>
<dbReference type="Gene3D" id="1.10.510.10">
    <property type="entry name" value="Transferase(Phosphotransferase) domain 1"/>
    <property type="match status" value="1"/>
</dbReference>
<keyword evidence="7" id="KW-1185">Reference proteome</keyword>
<evidence type="ECO:0000259" key="6">
    <source>
        <dbReference type="PROSITE" id="PS50011"/>
    </source>
</evidence>
<keyword evidence="5" id="KW-0067">ATP-binding</keyword>
<dbReference type="SUPFAM" id="SSF56112">
    <property type="entry name" value="Protein kinase-like (PK-like)"/>
    <property type="match status" value="1"/>
</dbReference>
<evidence type="ECO:0000256" key="4">
    <source>
        <dbReference type="ARBA" id="ARBA00022777"/>
    </source>
</evidence>
<keyword evidence="4" id="KW-0418">Kinase</keyword>
<dbReference type="GO" id="GO:0005524">
    <property type="term" value="F:ATP binding"/>
    <property type="evidence" value="ECO:0007669"/>
    <property type="project" value="UniProtKB-KW"/>
</dbReference>
<proteinExistence type="predicted"/>
<dbReference type="GO" id="GO:0005952">
    <property type="term" value="C:cAMP-dependent protein kinase complex"/>
    <property type="evidence" value="ECO:0007669"/>
    <property type="project" value="TreeGrafter"/>
</dbReference>
<evidence type="ECO:0000313" key="8">
    <source>
        <dbReference type="RefSeq" id="XP_003746637.1"/>
    </source>
</evidence>
<dbReference type="GO" id="GO:0004691">
    <property type="term" value="F:cAMP-dependent protein kinase activity"/>
    <property type="evidence" value="ECO:0007669"/>
    <property type="project" value="TreeGrafter"/>
</dbReference>
<dbReference type="InterPro" id="IPR008271">
    <property type="entry name" value="Ser/Thr_kinase_AS"/>
</dbReference>
<dbReference type="GeneID" id="100907185"/>
<evidence type="ECO:0000313" key="7">
    <source>
        <dbReference type="Proteomes" id="UP000694867"/>
    </source>
</evidence>
<accession>A0AAJ6QX41</accession>
<dbReference type="RefSeq" id="XP_003746637.1">
    <property type="nucleotide sequence ID" value="XM_003746589.1"/>
</dbReference>
<gene>
    <name evidence="8" type="primary">LOC100907185</name>
</gene>
<dbReference type="InterPro" id="IPR011009">
    <property type="entry name" value="Kinase-like_dom_sf"/>
</dbReference>
<dbReference type="AlphaFoldDB" id="A0AAJ6QX41"/>
<evidence type="ECO:0000256" key="5">
    <source>
        <dbReference type="ARBA" id="ARBA00022840"/>
    </source>
</evidence>
<evidence type="ECO:0000256" key="2">
    <source>
        <dbReference type="ARBA" id="ARBA00022679"/>
    </source>
</evidence>
<dbReference type="Gene3D" id="3.30.200.20">
    <property type="entry name" value="Phosphorylase Kinase, domain 1"/>
    <property type="match status" value="1"/>
</dbReference>
<organism evidence="7 8">
    <name type="scientific">Galendromus occidentalis</name>
    <name type="common">western predatory mite</name>
    <dbReference type="NCBI Taxonomy" id="34638"/>
    <lineage>
        <taxon>Eukaryota</taxon>
        <taxon>Metazoa</taxon>
        <taxon>Ecdysozoa</taxon>
        <taxon>Arthropoda</taxon>
        <taxon>Chelicerata</taxon>
        <taxon>Arachnida</taxon>
        <taxon>Acari</taxon>
        <taxon>Parasitiformes</taxon>
        <taxon>Mesostigmata</taxon>
        <taxon>Gamasina</taxon>
        <taxon>Phytoseioidea</taxon>
        <taxon>Phytoseiidae</taxon>
        <taxon>Typhlodrominae</taxon>
        <taxon>Galendromus</taxon>
    </lineage>
</organism>
<dbReference type="InterPro" id="IPR000719">
    <property type="entry name" value="Prot_kinase_dom"/>
</dbReference>
<feature type="domain" description="Protein kinase" evidence="6">
    <location>
        <begin position="70"/>
        <end position="326"/>
    </location>
</feature>
<dbReference type="Proteomes" id="UP000694867">
    <property type="component" value="Unplaced"/>
</dbReference>
<dbReference type="KEGG" id="goe:100907185"/>
<protein>
    <submittedName>
        <fullName evidence="8">cAMP-dependent protein kinase catalytic subunit gamma-like</fullName>
    </submittedName>
</protein>
<dbReference type="PROSITE" id="PS50011">
    <property type="entry name" value="PROTEIN_KINASE_DOM"/>
    <property type="match status" value="1"/>
</dbReference>
<evidence type="ECO:0000256" key="1">
    <source>
        <dbReference type="ARBA" id="ARBA00022527"/>
    </source>
</evidence>
<dbReference type="Pfam" id="PF00069">
    <property type="entry name" value="Pkinase"/>
    <property type="match status" value="1"/>
</dbReference>
<reference evidence="8" key="1">
    <citation type="submission" date="2025-08" db="UniProtKB">
        <authorList>
            <consortium name="RefSeq"/>
        </authorList>
    </citation>
    <scope>IDENTIFICATION</scope>
</reference>
<keyword evidence="1" id="KW-0723">Serine/threonine-protein kinase</keyword>
<keyword evidence="3" id="KW-0547">Nucleotide-binding</keyword>
<dbReference type="PROSITE" id="PS00108">
    <property type="entry name" value="PROTEIN_KINASE_ST"/>
    <property type="match status" value="1"/>
</dbReference>
<keyword evidence="2" id="KW-0808">Transferase</keyword>